<reference evidence="1" key="1">
    <citation type="submission" date="2020-05" db="UniProtKB">
        <authorList>
            <consortium name="EnsemblMetazoa"/>
        </authorList>
    </citation>
    <scope>IDENTIFICATION</scope>
    <source>
        <strain evidence="1">TTRI</strain>
    </source>
</reference>
<name>A0A1A9UD67_GLOAU</name>
<evidence type="ECO:0000313" key="1">
    <source>
        <dbReference type="EnsemblMetazoa" id="GAUT000558-PA"/>
    </source>
</evidence>
<keyword evidence="2" id="KW-1185">Reference proteome</keyword>
<dbReference type="EnsemblMetazoa" id="GAUT000558-RA">
    <property type="protein sequence ID" value="GAUT000558-PA"/>
    <property type="gene ID" value="GAUT000558"/>
</dbReference>
<organism evidence="1 2">
    <name type="scientific">Glossina austeni</name>
    <name type="common">Savannah tsetse fly</name>
    <dbReference type="NCBI Taxonomy" id="7395"/>
    <lineage>
        <taxon>Eukaryota</taxon>
        <taxon>Metazoa</taxon>
        <taxon>Ecdysozoa</taxon>
        <taxon>Arthropoda</taxon>
        <taxon>Hexapoda</taxon>
        <taxon>Insecta</taxon>
        <taxon>Pterygota</taxon>
        <taxon>Neoptera</taxon>
        <taxon>Endopterygota</taxon>
        <taxon>Diptera</taxon>
        <taxon>Brachycera</taxon>
        <taxon>Muscomorpha</taxon>
        <taxon>Hippoboscoidea</taxon>
        <taxon>Glossinidae</taxon>
        <taxon>Glossina</taxon>
    </lineage>
</organism>
<dbReference type="VEuPathDB" id="VectorBase:GAUT000558"/>
<sequence>MKKKPQNIWNLVVLKRFMRLPHVNLEVQRLAQAHSVDHQSNANNIFFRGLNINDSRLAIGDKQSYLKIFHLFSSGAIKSIFLSREYFSYKQEMSMYRQHLKV</sequence>
<evidence type="ECO:0000313" key="2">
    <source>
        <dbReference type="Proteomes" id="UP000078200"/>
    </source>
</evidence>
<proteinExistence type="predicted"/>
<dbReference type="Proteomes" id="UP000078200">
    <property type="component" value="Unassembled WGS sequence"/>
</dbReference>
<accession>A0A1A9UD67</accession>
<protein>
    <submittedName>
        <fullName evidence="1">Uncharacterized protein</fullName>
    </submittedName>
</protein>
<dbReference type="AlphaFoldDB" id="A0A1A9UD67"/>